<dbReference type="PANTHER" id="PTHR45947:SF13">
    <property type="entry name" value="TRANSFERASE"/>
    <property type="match status" value="1"/>
</dbReference>
<sequence length="537" mass="56872">MRLLIFHGYLLGGTGSNVYNANLAAALVRLGHEVHLLSQERAPERLPFVDAVGDWDGGELRLTTLREPVRCTVYRPALAGVLPVYVADRYEGIEARTYRELSNVEVEAYVAANVRAVRDVVERADPELALANHLVMGPLILSRALGPIPYAVKIHGSALEYTVAPQPERFLDAARRGIAGARGVLVGSRHTAERLWDTLQEPDLPARTRLGPPGVDVGRFAPREPAAAQAGMRELADALRRRVAEAATAEAAIAEIPVAPSSFSPDDAAAAAALERLLEAPEDPLVAFVGKLIVSKGVDLMVAAWPLVLAQEPRARLVVVGFGAYRAGVERLIGALADGDLAAVAAMVEQGRAAEGGPAGTPLRHLRAFLDGLDADPAARERYLAAARTLRERVVLTGRLEHDELRDLLPACAAQIVPSTFPEAFGMVAAEAAACGALPICADHSGLAEVAGALADAVPPEAAGLLAFPLEGDVVGEIAARVLGWLEAGEELRAQTRAALVETVRARWSWEGVARGVIAAAQGQLDELAPPARRSER</sequence>
<dbReference type="EC" id="2.4.-.-" evidence="5"/>
<dbReference type="RefSeq" id="WP_318596200.1">
    <property type="nucleotide sequence ID" value="NZ_JAWSTH010000010.1"/>
</dbReference>
<dbReference type="InterPro" id="IPR001296">
    <property type="entry name" value="Glyco_trans_1"/>
</dbReference>
<organism evidence="5 6">
    <name type="scientific">Conexibacter stalactiti</name>
    <dbReference type="NCBI Taxonomy" id="1940611"/>
    <lineage>
        <taxon>Bacteria</taxon>
        <taxon>Bacillati</taxon>
        <taxon>Actinomycetota</taxon>
        <taxon>Thermoleophilia</taxon>
        <taxon>Solirubrobacterales</taxon>
        <taxon>Conexibacteraceae</taxon>
        <taxon>Conexibacter</taxon>
    </lineage>
</organism>
<dbReference type="InterPro" id="IPR028098">
    <property type="entry name" value="Glyco_trans_4-like_N"/>
</dbReference>
<protein>
    <submittedName>
        <fullName evidence="5">Glycosyltransferase</fullName>
        <ecNumber evidence="5">2.4.-.-</ecNumber>
    </submittedName>
</protein>
<feature type="domain" description="Glycosyltransferase subfamily 4-like N-terminal" evidence="4">
    <location>
        <begin position="14"/>
        <end position="195"/>
    </location>
</feature>
<dbReference type="Pfam" id="PF13579">
    <property type="entry name" value="Glyco_trans_4_4"/>
    <property type="match status" value="1"/>
</dbReference>
<keyword evidence="2 5" id="KW-0808">Transferase</keyword>
<evidence type="ECO:0000256" key="1">
    <source>
        <dbReference type="ARBA" id="ARBA00022676"/>
    </source>
</evidence>
<reference evidence="6" key="1">
    <citation type="submission" date="2023-07" db="EMBL/GenBank/DDBJ databases">
        <title>Conexibacter stalactiti sp. nov., isolated from stalactites in a lava cave and emended description of the genus Conexibacter.</title>
        <authorList>
            <person name="Lee S.D."/>
        </authorList>
    </citation>
    <scope>NUCLEOTIDE SEQUENCE [LARGE SCALE GENOMIC DNA]</scope>
    <source>
        <strain evidence="6">KCTC 39840</strain>
    </source>
</reference>
<dbReference type="GO" id="GO:0016757">
    <property type="term" value="F:glycosyltransferase activity"/>
    <property type="evidence" value="ECO:0007669"/>
    <property type="project" value="UniProtKB-KW"/>
</dbReference>
<evidence type="ECO:0000259" key="4">
    <source>
        <dbReference type="Pfam" id="PF13579"/>
    </source>
</evidence>
<dbReference type="EMBL" id="JAWSTH010000010">
    <property type="protein sequence ID" value="MDW5593942.1"/>
    <property type="molecule type" value="Genomic_DNA"/>
</dbReference>
<evidence type="ECO:0000259" key="3">
    <source>
        <dbReference type="Pfam" id="PF00534"/>
    </source>
</evidence>
<evidence type="ECO:0000256" key="2">
    <source>
        <dbReference type="ARBA" id="ARBA00022679"/>
    </source>
</evidence>
<keyword evidence="6" id="KW-1185">Reference proteome</keyword>
<gene>
    <name evidence="5" type="ORF">R7226_06330</name>
</gene>
<keyword evidence="1 5" id="KW-0328">Glycosyltransferase</keyword>
<dbReference type="Gene3D" id="3.40.50.2000">
    <property type="entry name" value="Glycogen Phosphorylase B"/>
    <property type="match status" value="4"/>
</dbReference>
<feature type="domain" description="Glycosyl transferase family 1" evidence="3">
    <location>
        <begin position="379"/>
        <end position="453"/>
    </location>
</feature>
<evidence type="ECO:0000313" key="5">
    <source>
        <dbReference type="EMBL" id="MDW5593942.1"/>
    </source>
</evidence>
<proteinExistence type="predicted"/>
<dbReference type="Proteomes" id="UP001284601">
    <property type="component" value="Unassembled WGS sequence"/>
</dbReference>
<dbReference type="PANTHER" id="PTHR45947">
    <property type="entry name" value="SULFOQUINOVOSYL TRANSFERASE SQD2"/>
    <property type="match status" value="1"/>
</dbReference>
<name>A0ABU4HKW0_9ACTN</name>
<evidence type="ECO:0000313" key="6">
    <source>
        <dbReference type="Proteomes" id="UP001284601"/>
    </source>
</evidence>
<dbReference type="Pfam" id="PF00534">
    <property type="entry name" value="Glycos_transf_1"/>
    <property type="match status" value="1"/>
</dbReference>
<dbReference type="SUPFAM" id="SSF53756">
    <property type="entry name" value="UDP-Glycosyltransferase/glycogen phosphorylase"/>
    <property type="match status" value="2"/>
</dbReference>
<accession>A0ABU4HKW0</accession>
<comment type="caution">
    <text evidence="5">The sequence shown here is derived from an EMBL/GenBank/DDBJ whole genome shotgun (WGS) entry which is preliminary data.</text>
</comment>
<dbReference type="InterPro" id="IPR050194">
    <property type="entry name" value="Glycosyltransferase_grp1"/>
</dbReference>